<protein>
    <submittedName>
        <fullName evidence="9">MFS transporter</fullName>
    </submittedName>
</protein>
<dbReference type="Pfam" id="PF05977">
    <property type="entry name" value="MFS_3"/>
    <property type="match status" value="1"/>
</dbReference>
<dbReference type="SUPFAM" id="SSF103473">
    <property type="entry name" value="MFS general substrate transporter"/>
    <property type="match status" value="1"/>
</dbReference>
<keyword evidence="2" id="KW-0813">Transport</keyword>
<feature type="transmembrane region" description="Helical" evidence="8">
    <location>
        <begin position="94"/>
        <end position="114"/>
    </location>
</feature>
<feature type="region of interest" description="Disordered" evidence="7">
    <location>
        <begin position="449"/>
        <end position="479"/>
    </location>
</feature>
<evidence type="ECO:0000313" key="10">
    <source>
        <dbReference type="Proteomes" id="UP001500752"/>
    </source>
</evidence>
<reference evidence="10" key="1">
    <citation type="journal article" date="2019" name="Int. J. Syst. Evol. Microbiol.">
        <title>The Global Catalogue of Microorganisms (GCM) 10K type strain sequencing project: providing services to taxonomists for standard genome sequencing and annotation.</title>
        <authorList>
            <consortium name="The Broad Institute Genomics Platform"/>
            <consortium name="The Broad Institute Genome Sequencing Center for Infectious Disease"/>
            <person name="Wu L."/>
            <person name="Ma J."/>
        </authorList>
    </citation>
    <scope>NUCLEOTIDE SEQUENCE [LARGE SCALE GENOMIC DNA]</scope>
    <source>
        <strain evidence="10">JCM 30742</strain>
    </source>
</reference>
<dbReference type="InterPro" id="IPR010290">
    <property type="entry name" value="TM_effector"/>
</dbReference>
<feature type="transmembrane region" description="Helical" evidence="8">
    <location>
        <begin position="325"/>
        <end position="347"/>
    </location>
</feature>
<keyword evidence="4 8" id="KW-0812">Transmembrane</keyword>
<dbReference type="Proteomes" id="UP001500752">
    <property type="component" value="Unassembled WGS sequence"/>
</dbReference>
<comment type="subcellular location">
    <subcellularLocation>
        <location evidence="1">Cell membrane</location>
        <topology evidence="1">Multi-pass membrane protein</topology>
    </subcellularLocation>
</comment>
<accession>A0ABP7C2G7</accession>
<feature type="transmembrane region" description="Helical" evidence="8">
    <location>
        <begin position="387"/>
        <end position="410"/>
    </location>
</feature>
<proteinExistence type="predicted"/>
<dbReference type="PANTHER" id="PTHR23513">
    <property type="entry name" value="INTEGRAL MEMBRANE EFFLUX PROTEIN-RELATED"/>
    <property type="match status" value="1"/>
</dbReference>
<dbReference type="EMBL" id="BAABEO010000008">
    <property type="protein sequence ID" value="GAA3676029.1"/>
    <property type="molecule type" value="Genomic_DNA"/>
</dbReference>
<keyword evidence="5 8" id="KW-1133">Transmembrane helix</keyword>
<evidence type="ECO:0000256" key="4">
    <source>
        <dbReference type="ARBA" id="ARBA00022692"/>
    </source>
</evidence>
<feature type="transmembrane region" description="Helical" evidence="8">
    <location>
        <begin position="359"/>
        <end position="381"/>
    </location>
</feature>
<feature type="transmembrane region" description="Helical" evidence="8">
    <location>
        <begin position="179"/>
        <end position="203"/>
    </location>
</feature>
<evidence type="ECO:0000256" key="8">
    <source>
        <dbReference type="SAM" id="Phobius"/>
    </source>
</evidence>
<dbReference type="RefSeq" id="WP_345149361.1">
    <property type="nucleotide sequence ID" value="NZ_BAABEO010000008.1"/>
</dbReference>
<dbReference type="InterPro" id="IPR036259">
    <property type="entry name" value="MFS_trans_sf"/>
</dbReference>
<feature type="transmembrane region" description="Helical" evidence="8">
    <location>
        <begin position="20"/>
        <end position="43"/>
    </location>
</feature>
<feature type="transmembrane region" description="Helical" evidence="8">
    <location>
        <begin position="273"/>
        <end position="292"/>
    </location>
</feature>
<dbReference type="Gene3D" id="1.20.1250.20">
    <property type="entry name" value="MFS general substrate transporter like domains"/>
    <property type="match status" value="1"/>
</dbReference>
<feature type="transmembrane region" description="Helical" evidence="8">
    <location>
        <begin position="237"/>
        <end position="261"/>
    </location>
</feature>
<keyword evidence="3" id="KW-1003">Cell membrane</keyword>
<evidence type="ECO:0000256" key="6">
    <source>
        <dbReference type="ARBA" id="ARBA00023136"/>
    </source>
</evidence>
<dbReference type="PANTHER" id="PTHR23513:SF11">
    <property type="entry name" value="STAPHYLOFERRIN A TRANSPORTER"/>
    <property type="match status" value="1"/>
</dbReference>
<feature type="transmembrane region" description="Helical" evidence="8">
    <location>
        <begin position="63"/>
        <end position="82"/>
    </location>
</feature>
<organism evidence="9 10">
    <name type="scientific">Arthrobacter ginkgonis</name>
    <dbReference type="NCBI Taxonomy" id="1630594"/>
    <lineage>
        <taxon>Bacteria</taxon>
        <taxon>Bacillati</taxon>
        <taxon>Actinomycetota</taxon>
        <taxon>Actinomycetes</taxon>
        <taxon>Micrococcales</taxon>
        <taxon>Micrococcaceae</taxon>
        <taxon>Arthrobacter</taxon>
    </lineage>
</organism>
<evidence type="ECO:0000256" key="3">
    <source>
        <dbReference type="ARBA" id="ARBA00022475"/>
    </source>
</evidence>
<name>A0ABP7C2G7_9MICC</name>
<sequence>MRGLTQRAPRRTGPKQSMFAALATPNYRLWVMGGLVSNIGTWMQRVAQDWLVLTVLTDHSGTAAGITTGLQFLPMLLLGPYAGLIADRHNKLHILRITQAASGVLALALGLLVVTNTAELWHVYGLALALGVASAFDMPARQSFVSEVVTADLVPNAVALNSASFNTARLLGPGLAGLLIAWLGTGPVFLLNAASFAAVIVALGRMRADQLVPVARPPRGKRQITEALRYVKRHPDLVLILVLAALIGTFGLNFQITNVLMSTTVFRLGPEGYGFLGTVMAVGTLGAALLAARRTGPRMPYVVGSAIGFGAFSVLAALMPGYWSYAAVLVLVGLTSLTFLNSCNVSIQLSVEPQYRGRVLALYMCVMMGGTPIGAPIVGWVGEMVGARWAVAAGGIVALAAGLGALLVLLRRRGAEQAALPDAAEAPHTVEAQATVLTQAALAARDAEPDAELDAVQVTEPETARTQDAGQGSARAVHP</sequence>
<gene>
    <name evidence="9" type="ORF">GCM10023081_13010</name>
</gene>
<dbReference type="CDD" id="cd06173">
    <property type="entry name" value="MFS_MefA_like"/>
    <property type="match status" value="1"/>
</dbReference>
<comment type="caution">
    <text evidence="9">The sequence shown here is derived from an EMBL/GenBank/DDBJ whole genome shotgun (WGS) entry which is preliminary data.</text>
</comment>
<keyword evidence="10" id="KW-1185">Reference proteome</keyword>
<evidence type="ECO:0000256" key="5">
    <source>
        <dbReference type="ARBA" id="ARBA00022989"/>
    </source>
</evidence>
<keyword evidence="6 8" id="KW-0472">Membrane</keyword>
<evidence type="ECO:0000256" key="7">
    <source>
        <dbReference type="SAM" id="MobiDB-lite"/>
    </source>
</evidence>
<feature type="transmembrane region" description="Helical" evidence="8">
    <location>
        <begin position="299"/>
        <end position="319"/>
    </location>
</feature>
<evidence type="ECO:0000256" key="2">
    <source>
        <dbReference type="ARBA" id="ARBA00022448"/>
    </source>
</evidence>
<evidence type="ECO:0000313" key="9">
    <source>
        <dbReference type="EMBL" id="GAA3676029.1"/>
    </source>
</evidence>
<evidence type="ECO:0000256" key="1">
    <source>
        <dbReference type="ARBA" id="ARBA00004651"/>
    </source>
</evidence>